<name>A0AA88YAS2_PINIB</name>
<sequence length="662" mass="76951">MINFKDRQVLKFEKGVNFLIGANATGKSSILELIRRCHSKRLNSSASNLHDKTKPGFIICKYDYCSEVLGDVQLGIDIKEIERDVALLCYFQEKNFNGSNIIHKCVCFRGKNREIYIAVSREKGEVVDEQELRKYTRSDFEKIDDFFTIYFENKEIDQGVDTSEAELSFLGGIKSSLQNTTVIDNNSHCQTEDILNPLSRAFAFIFANRSFGPLQWINGNTSNVEKLNARQNYKKARKRAEILWELLPTDEEGALEFRRKNMEAGDTIGNCSTSPPNMDHDESAYIDEEKEKTYFDLMTYPLEYQFKKSLKEIKIKVNMVKDDREVEFVKAPEGVIESKQASLVFSHRKFKTICYEDIERGMHDQMVENLNNLVLKKIEDKIVIIVTHNPSFMTGWAMEKTHICSRQKSDKLINVVRKVPSGYKFGVHDEMKRALFAARVLLVEGSTDQQALKPLFEYIVENEEAQRIIGDKLEKERPYTCIVRQICKTQILFFGGKGMENAIKFCNKISIPILSLRDADAKNKKCGKNDHFWKCGTIEDVLRNDCPETIREALSWCKRRDDSDVLEESVWESFYKSRLKGMLKRKSKDDKDDKGNKGNKGDKVDKDGKNENYPPRHNKVDKDFKDERYVKLYKEFFENVRKQTEERKLEMLDFLKFIINSE</sequence>
<dbReference type="EMBL" id="VSWD01000009">
    <property type="protein sequence ID" value="KAK3092835.1"/>
    <property type="molecule type" value="Genomic_DNA"/>
</dbReference>
<organism evidence="3 4">
    <name type="scientific">Pinctada imbricata</name>
    <name type="common">Atlantic pearl-oyster</name>
    <name type="synonym">Pinctada martensii</name>
    <dbReference type="NCBI Taxonomy" id="66713"/>
    <lineage>
        <taxon>Eukaryota</taxon>
        <taxon>Metazoa</taxon>
        <taxon>Spiralia</taxon>
        <taxon>Lophotrochozoa</taxon>
        <taxon>Mollusca</taxon>
        <taxon>Bivalvia</taxon>
        <taxon>Autobranchia</taxon>
        <taxon>Pteriomorphia</taxon>
        <taxon>Pterioida</taxon>
        <taxon>Pterioidea</taxon>
        <taxon>Pteriidae</taxon>
        <taxon>Pinctada</taxon>
    </lineage>
</organism>
<dbReference type="AlphaFoldDB" id="A0AA88YAS2"/>
<dbReference type="InterPro" id="IPR034139">
    <property type="entry name" value="TOPRIM_OLD"/>
</dbReference>
<evidence type="ECO:0000259" key="2">
    <source>
        <dbReference type="Pfam" id="PF20469"/>
    </source>
</evidence>
<reference evidence="3" key="1">
    <citation type="submission" date="2019-08" db="EMBL/GenBank/DDBJ databases">
        <title>The improved chromosome-level genome for the pearl oyster Pinctada fucata martensii using PacBio sequencing and Hi-C.</title>
        <authorList>
            <person name="Zheng Z."/>
        </authorList>
    </citation>
    <scope>NUCLEOTIDE SEQUENCE</scope>
    <source>
        <strain evidence="3">ZZ-2019</strain>
        <tissue evidence="3">Adductor muscle</tissue>
    </source>
</reference>
<comment type="caution">
    <text evidence="3">The sequence shown here is derived from an EMBL/GenBank/DDBJ whole genome shotgun (WGS) entry which is preliminary data.</text>
</comment>
<feature type="domain" description="OLD protein-like TOPRIM" evidence="2">
    <location>
        <begin position="435"/>
        <end position="520"/>
    </location>
</feature>
<evidence type="ECO:0000256" key="1">
    <source>
        <dbReference type="SAM" id="MobiDB-lite"/>
    </source>
</evidence>
<evidence type="ECO:0000313" key="3">
    <source>
        <dbReference type="EMBL" id="KAK3092835.1"/>
    </source>
</evidence>
<dbReference type="Pfam" id="PF20469">
    <property type="entry name" value="OLD-like_TOPRIM"/>
    <property type="match status" value="1"/>
</dbReference>
<feature type="region of interest" description="Disordered" evidence="1">
    <location>
        <begin position="585"/>
        <end position="622"/>
    </location>
</feature>
<feature type="compositionally biased region" description="Basic and acidic residues" evidence="1">
    <location>
        <begin position="587"/>
        <end position="610"/>
    </location>
</feature>
<accession>A0AA88YAS2</accession>
<keyword evidence="4" id="KW-1185">Reference proteome</keyword>
<protein>
    <recommendedName>
        <fullName evidence="2">OLD protein-like TOPRIM domain-containing protein</fullName>
    </recommendedName>
</protein>
<dbReference type="Gene3D" id="3.40.50.300">
    <property type="entry name" value="P-loop containing nucleotide triphosphate hydrolases"/>
    <property type="match status" value="1"/>
</dbReference>
<dbReference type="Proteomes" id="UP001186944">
    <property type="component" value="Unassembled WGS sequence"/>
</dbReference>
<dbReference type="InterPro" id="IPR027417">
    <property type="entry name" value="P-loop_NTPase"/>
</dbReference>
<dbReference type="SUPFAM" id="SSF52540">
    <property type="entry name" value="P-loop containing nucleoside triphosphate hydrolases"/>
    <property type="match status" value="1"/>
</dbReference>
<proteinExistence type="predicted"/>
<gene>
    <name evidence="3" type="ORF">FSP39_007739</name>
</gene>
<evidence type="ECO:0000313" key="4">
    <source>
        <dbReference type="Proteomes" id="UP001186944"/>
    </source>
</evidence>